<dbReference type="PANTHER" id="PTHR42718">
    <property type="entry name" value="MAJOR FACILITATOR SUPERFAMILY MULTIDRUG TRANSPORTER MFSC"/>
    <property type="match status" value="1"/>
</dbReference>
<evidence type="ECO:0000256" key="7">
    <source>
        <dbReference type="SAM" id="Phobius"/>
    </source>
</evidence>
<sequence>MTRTVDPAPAEVADRWSLVAVAGMLSFVAMLDMNIVNIALVDIARDLGTSAGTAQWAVLGYQLPLVALLLPAGRWLDQVGIRPALLTAIGGFALAGAAAATVPWASCLIAARLVQGAFGAVLFVLMPVLAIRSVRPGPGCAAGR</sequence>
<evidence type="ECO:0000256" key="1">
    <source>
        <dbReference type="ARBA" id="ARBA00004651"/>
    </source>
</evidence>
<organism evidence="9 10">
    <name type="scientific">Kitasatospora herbaricolor</name>
    <dbReference type="NCBI Taxonomy" id="68217"/>
    <lineage>
        <taxon>Bacteria</taxon>
        <taxon>Bacillati</taxon>
        <taxon>Actinomycetota</taxon>
        <taxon>Actinomycetes</taxon>
        <taxon>Kitasatosporales</taxon>
        <taxon>Streptomycetaceae</taxon>
        <taxon>Kitasatospora</taxon>
    </lineage>
</organism>
<evidence type="ECO:0000259" key="8">
    <source>
        <dbReference type="PROSITE" id="PS50850"/>
    </source>
</evidence>
<accession>A0ABZ1W2Y0</accession>
<feature type="transmembrane region" description="Helical" evidence="7">
    <location>
        <begin position="84"/>
        <end position="104"/>
    </location>
</feature>
<feature type="transmembrane region" description="Helical" evidence="7">
    <location>
        <begin position="53"/>
        <end position="72"/>
    </location>
</feature>
<keyword evidence="10" id="KW-1185">Reference proteome</keyword>
<keyword evidence="5 7" id="KW-0472">Membrane</keyword>
<reference evidence="9 10" key="1">
    <citation type="submission" date="2022-10" db="EMBL/GenBank/DDBJ databases">
        <title>The complete genomes of actinobacterial strains from the NBC collection.</title>
        <authorList>
            <person name="Joergensen T.S."/>
            <person name="Alvarez Arevalo M."/>
            <person name="Sterndorff E.B."/>
            <person name="Faurdal D."/>
            <person name="Vuksanovic O."/>
            <person name="Mourched A.-S."/>
            <person name="Charusanti P."/>
            <person name="Shaw S."/>
            <person name="Blin K."/>
            <person name="Weber T."/>
        </authorList>
    </citation>
    <scope>NUCLEOTIDE SEQUENCE [LARGE SCALE GENOMIC DNA]</scope>
    <source>
        <strain evidence="9 10">NBC_01247</strain>
    </source>
</reference>
<dbReference type="Pfam" id="PF07690">
    <property type="entry name" value="MFS_1"/>
    <property type="match status" value="1"/>
</dbReference>
<comment type="subcellular location">
    <subcellularLocation>
        <location evidence="1">Cell membrane</location>
        <topology evidence="1">Multi-pass membrane protein</topology>
    </subcellularLocation>
</comment>
<evidence type="ECO:0000256" key="4">
    <source>
        <dbReference type="ARBA" id="ARBA00022989"/>
    </source>
</evidence>
<dbReference type="InterPro" id="IPR036259">
    <property type="entry name" value="MFS_trans_sf"/>
</dbReference>
<dbReference type="InterPro" id="IPR020846">
    <property type="entry name" value="MFS_dom"/>
</dbReference>
<dbReference type="PROSITE" id="PS50850">
    <property type="entry name" value="MFS"/>
    <property type="match status" value="1"/>
</dbReference>
<feature type="domain" description="Major facilitator superfamily (MFS) profile" evidence="8">
    <location>
        <begin position="18"/>
        <end position="144"/>
    </location>
</feature>
<evidence type="ECO:0000256" key="6">
    <source>
        <dbReference type="ARBA" id="ARBA00023251"/>
    </source>
</evidence>
<keyword evidence="3 7" id="KW-0812">Transmembrane</keyword>
<evidence type="ECO:0000313" key="10">
    <source>
        <dbReference type="Proteomes" id="UP001432014"/>
    </source>
</evidence>
<evidence type="ECO:0000256" key="2">
    <source>
        <dbReference type="ARBA" id="ARBA00022448"/>
    </source>
</evidence>
<keyword evidence="4 7" id="KW-1133">Transmembrane helix</keyword>
<evidence type="ECO:0000313" key="9">
    <source>
        <dbReference type="EMBL" id="WUS55167.1"/>
    </source>
</evidence>
<name>A0ABZ1W2Y0_9ACTN</name>
<proteinExistence type="predicted"/>
<keyword evidence="2" id="KW-0813">Transport</keyword>
<dbReference type="PANTHER" id="PTHR42718:SF9">
    <property type="entry name" value="MAJOR FACILITATOR SUPERFAMILY MULTIDRUG TRANSPORTER MFSC"/>
    <property type="match status" value="1"/>
</dbReference>
<dbReference type="RefSeq" id="WP_329500245.1">
    <property type="nucleotide sequence ID" value="NZ_CP108460.1"/>
</dbReference>
<feature type="transmembrane region" description="Helical" evidence="7">
    <location>
        <begin position="16"/>
        <end position="41"/>
    </location>
</feature>
<evidence type="ECO:0000256" key="5">
    <source>
        <dbReference type="ARBA" id="ARBA00023136"/>
    </source>
</evidence>
<keyword evidence="6" id="KW-0046">Antibiotic resistance</keyword>
<dbReference type="Proteomes" id="UP001432014">
    <property type="component" value="Chromosome"/>
</dbReference>
<feature type="transmembrane region" description="Helical" evidence="7">
    <location>
        <begin position="110"/>
        <end position="131"/>
    </location>
</feature>
<dbReference type="Gene3D" id="1.20.1720.10">
    <property type="entry name" value="Multidrug resistance protein D"/>
    <property type="match status" value="1"/>
</dbReference>
<evidence type="ECO:0000256" key="3">
    <source>
        <dbReference type="ARBA" id="ARBA00022692"/>
    </source>
</evidence>
<gene>
    <name evidence="9" type="ORF">OG469_06360</name>
</gene>
<dbReference type="SUPFAM" id="SSF103473">
    <property type="entry name" value="MFS general substrate transporter"/>
    <property type="match status" value="1"/>
</dbReference>
<dbReference type="EMBL" id="CP108482">
    <property type="protein sequence ID" value="WUS55167.1"/>
    <property type="molecule type" value="Genomic_DNA"/>
</dbReference>
<dbReference type="InterPro" id="IPR011701">
    <property type="entry name" value="MFS"/>
</dbReference>
<protein>
    <submittedName>
        <fullName evidence="9">MFS transporter</fullName>
    </submittedName>
</protein>